<dbReference type="InterPro" id="IPR029442">
    <property type="entry name" value="GyrI-like"/>
</dbReference>
<evidence type="ECO:0000313" key="2">
    <source>
        <dbReference type="EMBL" id="UOF00636.1"/>
    </source>
</evidence>
<protein>
    <submittedName>
        <fullName evidence="2">GyrI-like domain-containing protein</fullName>
    </submittedName>
</protein>
<dbReference type="SUPFAM" id="SSF55136">
    <property type="entry name" value="Probable bacterial effector-binding domain"/>
    <property type="match status" value="1"/>
</dbReference>
<name>A0ABY4C6P3_9BACT</name>
<dbReference type="EMBL" id="CP093442">
    <property type="protein sequence ID" value="UOF00636.1"/>
    <property type="molecule type" value="Genomic_DNA"/>
</dbReference>
<dbReference type="InterPro" id="IPR011256">
    <property type="entry name" value="Reg_factor_effector_dom_sf"/>
</dbReference>
<dbReference type="InterPro" id="IPR050908">
    <property type="entry name" value="SmbC-like"/>
</dbReference>
<organism evidence="2 3">
    <name type="scientific">Bdellovibrio reynosensis</name>
    <dbReference type="NCBI Taxonomy" id="2835041"/>
    <lineage>
        <taxon>Bacteria</taxon>
        <taxon>Pseudomonadati</taxon>
        <taxon>Bdellovibrionota</taxon>
        <taxon>Bdellovibrionia</taxon>
        <taxon>Bdellovibrionales</taxon>
        <taxon>Pseudobdellovibrionaceae</taxon>
        <taxon>Bdellovibrio</taxon>
    </lineage>
</organism>
<dbReference type="Gene3D" id="3.20.80.10">
    <property type="entry name" value="Regulatory factor, effector binding domain"/>
    <property type="match status" value="1"/>
</dbReference>
<accession>A0ABY4C6P3</accession>
<reference evidence="2" key="1">
    <citation type="submission" date="2022-03" db="EMBL/GenBank/DDBJ databases">
        <title>Genome Identification and Characterization of new species Bdellovibrio reynosense LBG001 sp. nov. from a Mexico soil sample.</title>
        <authorList>
            <person name="Camilli A."/>
            <person name="Ajao Y."/>
            <person name="Guo X."/>
        </authorList>
    </citation>
    <scope>NUCLEOTIDE SEQUENCE</scope>
    <source>
        <strain evidence="2">LBG001</strain>
    </source>
</reference>
<dbReference type="Proteomes" id="UP000830116">
    <property type="component" value="Chromosome"/>
</dbReference>
<sequence length="156" mass="17978">MGSEMKLTETPDTVNWPATYYVYIEKKGPFQETAMKAWKEFHENIDELLKQVKITGYTSFYKVKPEMIYRAGATIDAKPAVLPAGYQVTQFQGGKYSRFIMTGPYKNLPEACGKVFEIVEKTKMPVRDDFFIENYVNDPRVTPEEQLITEIQIPTV</sequence>
<proteinExistence type="predicted"/>
<feature type="domain" description="AraC effector-binding" evidence="1">
    <location>
        <begin position="9"/>
        <end position="156"/>
    </location>
</feature>
<dbReference type="PANTHER" id="PTHR40055:SF1">
    <property type="entry name" value="TRANSCRIPTIONAL REGULATOR YGIV-RELATED"/>
    <property type="match status" value="1"/>
</dbReference>
<evidence type="ECO:0000313" key="3">
    <source>
        <dbReference type="Proteomes" id="UP000830116"/>
    </source>
</evidence>
<dbReference type="RefSeq" id="WP_243536784.1">
    <property type="nucleotide sequence ID" value="NZ_CP093442.1"/>
</dbReference>
<keyword evidence="3" id="KW-1185">Reference proteome</keyword>
<dbReference type="InterPro" id="IPR010499">
    <property type="entry name" value="AraC_E-bd"/>
</dbReference>
<dbReference type="SMART" id="SM00871">
    <property type="entry name" value="AraC_E_bind"/>
    <property type="match status" value="1"/>
</dbReference>
<dbReference type="PANTHER" id="PTHR40055">
    <property type="entry name" value="TRANSCRIPTIONAL REGULATOR YGIV-RELATED"/>
    <property type="match status" value="1"/>
</dbReference>
<evidence type="ECO:0000259" key="1">
    <source>
        <dbReference type="SMART" id="SM00871"/>
    </source>
</evidence>
<gene>
    <name evidence="2" type="ORF">MNR06_13110</name>
</gene>
<dbReference type="Pfam" id="PF06445">
    <property type="entry name" value="GyrI-like"/>
    <property type="match status" value="1"/>
</dbReference>